<evidence type="ECO:0000313" key="1">
    <source>
        <dbReference type="EMBL" id="CCH40842.1"/>
    </source>
</evidence>
<sequence length="423" mass="49133">MVAYTSDKISIDLFTQRFQNLFGYNAIEFPSKDFQTWRDFFDPEIRDDLTEADLLEAGIFSYQLGESLLKINGSAFIEFYLKLTEAKIGDKEVVIDDNIDDLTGFEKFYNEPYLNFRHSNADQNYIAKSSSFYDEDLKVIIEHGLKTIKGDIPGLMHKHTNESSYIGMHVNQKLAEALCDSINFSTGNAMSNYNKRHKNEFIKILKSVLQPCIQRFNLIFNDTLRMIERFTVATDDFFEYHPLGNNVMRSSLLGEVGVQDIFIGSATDAARRWIIEIISPNDIETLYQLVKNQLTGDSPDFTRANTFLCYFLIRQIQLGVGDILVTDGFDYLYIELDFLNTLSGDIKFNYYEFQHTTTAPITLREFFFWWFYKRKELEGNQLKPLAQLINMHLKRWETSKNGERIPDVVAKGIYKFGLNNDTQ</sequence>
<keyword evidence="2" id="KW-1185">Reference proteome</keyword>
<organism evidence="1 2">
    <name type="scientific">Wickerhamomyces ciferrii (strain ATCC 14091 / BCRC 22168 / CBS 111 / JCM 3599 / NBRC 0793 / NRRL Y-1031 F-60-10)</name>
    <name type="common">Yeast</name>
    <name type="synonym">Pichia ciferrii</name>
    <dbReference type="NCBI Taxonomy" id="1206466"/>
    <lineage>
        <taxon>Eukaryota</taxon>
        <taxon>Fungi</taxon>
        <taxon>Dikarya</taxon>
        <taxon>Ascomycota</taxon>
        <taxon>Saccharomycotina</taxon>
        <taxon>Saccharomycetes</taxon>
        <taxon>Phaffomycetales</taxon>
        <taxon>Wickerhamomycetaceae</taxon>
        <taxon>Wickerhamomyces</taxon>
    </lineage>
</organism>
<protein>
    <submittedName>
        <fullName evidence="1">Uncharacterized protein</fullName>
    </submittedName>
</protein>
<proteinExistence type="predicted"/>
<reference evidence="1 2" key="1">
    <citation type="journal article" date="2012" name="Eukaryot. Cell">
        <title>Draft genome sequence of Wickerhamomyces ciferrii NRRL Y-1031 F-60-10.</title>
        <authorList>
            <person name="Schneider J."/>
            <person name="Andrea H."/>
            <person name="Blom J."/>
            <person name="Jaenicke S."/>
            <person name="Ruckert C."/>
            <person name="Schorsch C."/>
            <person name="Szczepanowski R."/>
            <person name="Farwick M."/>
            <person name="Goesmann A."/>
            <person name="Puhler A."/>
            <person name="Schaffer S."/>
            <person name="Tauch A."/>
            <person name="Kohler T."/>
            <person name="Brinkrolf K."/>
        </authorList>
    </citation>
    <scope>NUCLEOTIDE SEQUENCE [LARGE SCALE GENOMIC DNA]</scope>
    <source>
        <strain evidence="2">ATCC 14091 / BCRC 22168 / CBS 111 / JCM 3599 / NBRC 0793 / NRRL Y-1031 F-60-10</strain>
    </source>
</reference>
<dbReference type="AlphaFoldDB" id="K0KF49"/>
<dbReference type="EMBL" id="CAIF01000007">
    <property type="protein sequence ID" value="CCH40842.1"/>
    <property type="molecule type" value="Genomic_DNA"/>
</dbReference>
<dbReference type="HOGENOM" id="CLU_649247_0_0_1"/>
<dbReference type="InParanoid" id="K0KF49"/>
<name>K0KF49_WICCF</name>
<dbReference type="Proteomes" id="UP000009328">
    <property type="component" value="Unassembled WGS sequence"/>
</dbReference>
<evidence type="ECO:0000313" key="2">
    <source>
        <dbReference type="Proteomes" id="UP000009328"/>
    </source>
</evidence>
<comment type="caution">
    <text evidence="1">The sequence shown here is derived from an EMBL/GenBank/DDBJ whole genome shotgun (WGS) entry which is preliminary data.</text>
</comment>
<gene>
    <name evidence="1" type="ORF">BN7_376</name>
</gene>
<accession>K0KF49</accession>